<dbReference type="Gene3D" id="3.40.50.2300">
    <property type="match status" value="1"/>
</dbReference>
<evidence type="ECO:0000313" key="4">
    <source>
        <dbReference type="EMBL" id="MFJ3048118.1"/>
    </source>
</evidence>
<accession>A0ABW8F4L3</accession>
<evidence type="ECO:0000313" key="5">
    <source>
        <dbReference type="Proteomes" id="UP001617427"/>
    </source>
</evidence>
<dbReference type="PANTHER" id="PTHR44591:SF20">
    <property type="entry name" value="PROTEIN PILH"/>
    <property type="match status" value="1"/>
</dbReference>
<sequence length="121" mass="13516">MRIKKVLVVDDSPTDRYVLSHILEKNGFSVATAESGEDALQKIREDKPQLVLLDVVMPGKNGYQVTRQITRDPSMKDLPIMMCSVKAQETDRIWALCQGACDYIVKPVDPDELLAKIGAIE</sequence>
<keyword evidence="1 2" id="KW-0597">Phosphoprotein</keyword>
<evidence type="ECO:0000256" key="1">
    <source>
        <dbReference type="ARBA" id="ARBA00022553"/>
    </source>
</evidence>
<dbReference type="SMART" id="SM00448">
    <property type="entry name" value="REC"/>
    <property type="match status" value="1"/>
</dbReference>
<protein>
    <submittedName>
        <fullName evidence="4">PleD family two-component system response regulator</fullName>
    </submittedName>
</protein>
<dbReference type="InterPro" id="IPR011006">
    <property type="entry name" value="CheY-like_superfamily"/>
</dbReference>
<gene>
    <name evidence="4" type="ORF">ACIPEN_19980</name>
</gene>
<feature type="modified residue" description="4-aspartylphosphate" evidence="2">
    <location>
        <position position="54"/>
    </location>
</feature>
<organism evidence="4 5">
    <name type="scientific">Herbaspirillum chlorophenolicum</name>
    <dbReference type="NCBI Taxonomy" id="211589"/>
    <lineage>
        <taxon>Bacteria</taxon>
        <taxon>Pseudomonadati</taxon>
        <taxon>Pseudomonadota</taxon>
        <taxon>Betaproteobacteria</taxon>
        <taxon>Burkholderiales</taxon>
        <taxon>Oxalobacteraceae</taxon>
        <taxon>Herbaspirillum</taxon>
    </lineage>
</organism>
<dbReference type="Pfam" id="PF00072">
    <property type="entry name" value="Response_reg"/>
    <property type="match status" value="1"/>
</dbReference>
<name>A0ABW8F4L3_9BURK</name>
<dbReference type="InterPro" id="IPR001789">
    <property type="entry name" value="Sig_transdc_resp-reg_receiver"/>
</dbReference>
<dbReference type="SUPFAM" id="SSF52172">
    <property type="entry name" value="CheY-like"/>
    <property type="match status" value="1"/>
</dbReference>
<comment type="caution">
    <text evidence="4">The sequence shown here is derived from an EMBL/GenBank/DDBJ whole genome shotgun (WGS) entry which is preliminary data.</text>
</comment>
<dbReference type="PROSITE" id="PS50110">
    <property type="entry name" value="RESPONSE_REGULATORY"/>
    <property type="match status" value="1"/>
</dbReference>
<keyword evidence="5" id="KW-1185">Reference proteome</keyword>
<dbReference type="EMBL" id="JBIUZV010000015">
    <property type="protein sequence ID" value="MFJ3048118.1"/>
    <property type="molecule type" value="Genomic_DNA"/>
</dbReference>
<feature type="domain" description="Response regulatory" evidence="3">
    <location>
        <begin position="5"/>
        <end position="121"/>
    </location>
</feature>
<proteinExistence type="predicted"/>
<evidence type="ECO:0000256" key="2">
    <source>
        <dbReference type="PROSITE-ProRule" id="PRU00169"/>
    </source>
</evidence>
<evidence type="ECO:0000259" key="3">
    <source>
        <dbReference type="PROSITE" id="PS50110"/>
    </source>
</evidence>
<dbReference type="RefSeq" id="WP_402702961.1">
    <property type="nucleotide sequence ID" value="NZ_JBIUZV010000015.1"/>
</dbReference>
<reference evidence="4 5" key="1">
    <citation type="submission" date="2024-10" db="EMBL/GenBank/DDBJ databases">
        <title>The Natural Products Discovery Center: Release of the First 8490 Sequenced Strains for Exploring Actinobacteria Biosynthetic Diversity.</title>
        <authorList>
            <person name="Kalkreuter E."/>
            <person name="Kautsar S.A."/>
            <person name="Yang D."/>
            <person name="Bader C.D."/>
            <person name="Teijaro C.N."/>
            <person name="Fluegel L."/>
            <person name="Davis C.M."/>
            <person name="Simpson J.R."/>
            <person name="Lauterbach L."/>
            <person name="Steele A.D."/>
            <person name="Gui C."/>
            <person name="Meng S."/>
            <person name="Li G."/>
            <person name="Viehrig K."/>
            <person name="Ye F."/>
            <person name="Su P."/>
            <person name="Kiefer A.F."/>
            <person name="Nichols A."/>
            <person name="Cepeda A.J."/>
            <person name="Yan W."/>
            <person name="Fan B."/>
            <person name="Jiang Y."/>
            <person name="Adhikari A."/>
            <person name="Zheng C.-J."/>
            <person name="Schuster L."/>
            <person name="Cowan T.M."/>
            <person name="Smanski M.J."/>
            <person name="Chevrette M.G."/>
            <person name="De Carvalho L.P.S."/>
            <person name="Shen B."/>
        </authorList>
    </citation>
    <scope>NUCLEOTIDE SEQUENCE [LARGE SCALE GENOMIC DNA]</scope>
    <source>
        <strain evidence="4 5">NPDC087045</strain>
    </source>
</reference>
<dbReference type="InterPro" id="IPR050595">
    <property type="entry name" value="Bact_response_regulator"/>
</dbReference>
<dbReference type="PANTHER" id="PTHR44591">
    <property type="entry name" value="STRESS RESPONSE REGULATOR PROTEIN 1"/>
    <property type="match status" value="1"/>
</dbReference>
<dbReference type="Proteomes" id="UP001617427">
    <property type="component" value="Unassembled WGS sequence"/>
</dbReference>